<dbReference type="Proteomes" id="UP000310016">
    <property type="component" value="Unassembled WGS sequence"/>
</dbReference>
<evidence type="ECO:0008006" key="3">
    <source>
        <dbReference type="Google" id="ProtNLM"/>
    </source>
</evidence>
<comment type="caution">
    <text evidence="1">The sequence shown here is derived from an EMBL/GenBank/DDBJ whole genome shotgun (WGS) entry which is preliminary data.</text>
</comment>
<dbReference type="RefSeq" id="WP_136772308.1">
    <property type="nucleotide sequence ID" value="NZ_CP156074.1"/>
</dbReference>
<proteinExistence type="predicted"/>
<dbReference type="OrthoDB" id="667202at2"/>
<evidence type="ECO:0000313" key="2">
    <source>
        <dbReference type="Proteomes" id="UP000310016"/>
    </source>
</evidence>
<dbReference type="AlphaFoldDB" id="A0A4V5MTF2"/>
<accession>A0A4V5MTF2</accession>
<evidence type="ECO:0000313" key="1">
    <source>
        <dbReference type="EMBL" id="TJZ76258.1"/>
    </source>
</evidence>
<reference evidence="1 2" key="1">
    <citation type="submission" date="2019-04" db="EMBL/GenBank/DDBJ databases">
        <title>Chitiniphilus eburnea sp. nov., a novel chitinolytic bacterium isolated from aquaculture sludge.</title>
        <authorList>
            <person name="Sheng M."/>
        </authorList>
    </citation>
    <scope>NUCLEOTIDE SEQUENCE [LARGE SCALE GENOMIC DNA]</scope>
    <source>
        <strain evidence="1 2">HX-2-15</strain>
    </source>
</reference>
<protein>
    <recommendedName>
        <fullName evidence="3">Nuclear transport factor 2 family protein</fullName>
    </recommendedName>
</protein>
<keyword evidence="2" id="KW-1185">Reference proteome</keyword>
<gene>
    <name evidence="1" type="ORF">FAZ21_05640</name>
</gene>
<dbReference type="EMBL" id="SUMF01000003">
    <property type="protein sequence ID" value="TJZ76258.1"/>
    <property type="molecule type" value="Genomic_DNA"/>
</dbReference>
<sequence length="146" mass="16567">MSKVRQFFARYEEGANTFDPDLVCGQFTDVFMGADPNGVAAIPNDQVFRDAIPQREAFFSQIGFRAAKVLEVIETPLDPRYTMAKVLWRMTFENPPGQLRDFEFFITYFLFDAGVGPRVAFYISHDDEQQVMREAGLIPGSQGPKP</sequence>
<name>A0A4V5MTF2_9NEIS</name>
<organism evidence="1 2">
    <name type="scientific">Chitiniphilus eburneus</name>
    <dbReference type="NCBI Taxonomy" id="2571148"/>
    <lineage>
        <taxon>Bacteria</taxon>
        <taxon>Pseudomonadati</taxon>
        <taxon>Pseudomonadota</taxon>
        <taxon>Betaproteobacteria</taxon>
        <taxon>Neisseriales</taxon>
        <taxon>Chitinibacteraceae</taxon>
        <taxon>Chitiniphilus</taxon>
    </lineage>
</organism>